<protein>
    <recommendedName>
        <fullName evidence="8">SET domain-containing protein</fullName>
    </recommendedName>
</protein>
<keyword evidence="10" id="KW-1185">Reference proteome</keyword>
<dbReference type="PANTHER" id="PTHR22884">
    <property type="entry name" value="SET DOMAIN PROTEINS"/>
    <property type="match status" value="1"/>
</dbReference>
<dbReference type="EMBL" id="JBIMZQ010000045">
    <property type="protein sequence ID" value="KAL3659749.1"/>
    <property type="molecule type" value="Genomic_DNA"/>
</dbReference>
<dbReference type="GO" id="GO:0005634">
    <property type="term" value="C:nucleus"/>
    <property type="evidence" value="ECO:0007669"/>
    <property type="project" value="UniProtKB-SubCell"/>
</dbReference>
<sequence>MQNGVIPALSVKKHPSKGIALFAGETIASGHFVCEYIGEVITRREYCLQANQLVGATNYYGVLGDNNEIIDARNFGSVARFANHSCQLNCILERAENVVS</sequence>
<evidence type="ECO:0000313" key="10">
    <source>
        <dbReference type="Proteomes" id="UP001632037"/>
    </source>
</evidence>
<evidence type="ECO:0000256" key="2">
    <source>
        <dbReference type="ARBA" id="ARBA00004286"/>
    </source>
</evidence>
<dbReference type="Proteomes" id="UP001632037">
    <property type="component" value="Unassembled WGS sequence"/>
</dbReference>
<keyword evidence="3" id="KW-0158">Chromosome</keyword>
<keyword evidence="4" id="KW-0489">Methyltransferase</keyword>
<organism evidence="9 10">
    <name type="scientific">Phytophthora oleae</name>
    <dbReference type="NCBI Taxonomy" id="2107226"/>
    <lineage>
        <taxon>Eukaryota</taxon>
        <taxon>Sar</taxon>
        <taxon>Stramenopiles</taxon>
        <taxon>Oomycota</taxon>
        <taxon>Peronosporomycetes</taxon>
        <taxon>Peronosporales</taxon>
        <taxon>Peronosporaceae</taxon>
        <taxon>Phytophthora</taxon>
    </lineage>
</organism>
<dbReference type="InterPro" id="IPR001214">
    <property type="entry name" value="SET_dom"/>
</dbReference>
<comment type="subcellular location">
    <subcellularLocation>
        <location evidence="2">Chromosome</location>
    </subcellularLocation>
    <subcellularLocation>
        <location evidence="1">Nucleus</location>
    </subcellularLocation>
</comment>
<evidence type="ECO:0000259" key="8">
    <source>
        <dbReference type="PROSITE" id="PS50280"/>
    </source>
</evidence>
<evidence type="ECO:0000256" key="7">
    <source>
        <dbReference type="ARBA" id="ARBA00023242"/>
    </source>
</evidence>
<evidence type="ECO:0000256" key="1">
    <source>
        <dbReference type="ARBA" id="ARBA00004123"/>
    </source>
</evidence>
<dbReference type="GO" id="GO:0008168">
    <property type="term" value="F:methyltransferase activity"/>
    <property type="evidence" value="ECO:0007669"/>
    <property type="project" value="UniProtKB-KW"/>
</dbReference>
<evidence type="ECO:0000256" key="5">
    <source>
        <dbReference type="ARBA" id="ARBA00022679"/>
    </source>
</evidence>
<evidence type="ECO:0000313" key="9">
    <source>
        <dbReference type="EMBL" id="KAL3659749.1"/>
    </source>
</evidence>
<dbReference type="Gene3D" id="2.170.270.10">
    <property type="entry name" value="SET domain"/>
    <property type="match status" value="1"/>
</dbReference>
<keyword evidence="7" id="KW-0539">Nucleus</keyword>
<gene>
    <name evidence="9" type="ORF">V7S43_015422</name>
</gene>
<accession>A0ABD3F3R1</accession>
<proteinExistence type="predicted"/>
<reference evidence="9 10" key="1">
    <citation type="submission" date="2024-09" db="EMBL/GenBank/DDBJ databases">
        <title>Genome sequencing and assembly of Phytophthora oleae, isolate VK10A, causative agent of rot of olive drupes.</title>
        <authorList>
            <person name="Conti Taguali S."/>
            <person name="Riolo M."/>
            <person name="La Spada F."/>
            <person name="Cacciola S.O."/>
            <person name="Dionisio G."/>
        </authorList>
    </citation>
    <scope>NUCLEOTIDE SEQUENCE [LARGE SCALE GENOMIC DNA]</scope>
    <source>
        <strain evidence="9 10">VK10A</strain>
    </source>
</reference>
<evidence type="ECO:0000256" key="4">
    <source>
        <dbReference type="ARBA" id="ARBA00022603"/>
    </source>
</evidence>
<dbReference type="PROSITE" id="PS50280">
    <property type="entry name" value="SET"/>
    <property type="match status" value="1"/>
</dbReference>
<evidence type="ECO:0000256" key="3">
    <source>
        <dbReference type="ARBA" id="ARBA00022454"/>
    </source>
</evidence>
<name>A0ABD3F3R1_9STRA</name>
<dbReference type="GO" id="GO:0032259">
    <property type="term" value="P:methylation"/>
    <property type="evidence" value="ECO:0007669"/>
    <property type="project" value="UniProtKB-KW"/>
</dbReference>
<keyword evidence="6" id="KW-0949">S-adenosyl-L-methionine</keyword>
<dbReference type="Pfam" id="PF00856">
    <property type="entry name" value="SET"/>
    <property type="match status" value="1"/>
</dbReference>
<feature type="domain" description="SET" evidence="8">
    <location>
        <begin position="7"/>
        <end position="100"/>
    </location>
</feature>
<dbReference type="InterPro" id="IPR046341">
    <property type="entry name" value="SET_dom_sf"/>
</dbReference>
<dbReference type="AlphaFoldDB" id="A0ABD3F3R1"/>
<dbReference type="GO" id="GO:0005694">
    <property type="term" value="C:chromosome"/>
    <property type="evidence" value="ECO:0007669"/>
    <property type="project" value="UniProtKB-SubCell"/>
</dbReference>
<dbReference type="InterPro" id="IPR050777">
    <property type="entry name" value="SET2_Histone-Lys_MeTrsfase"/>
</dbReference>
<comment type="caution">
    <text evidence="9">The sequence shown here is derived from an EMBL/GenBank/DDBJ whole genome shotgun (WGS) entry which is preliminary data.</text>
</comment>
<dbReference type="SUPFAM" id="SSF82199">
    <property type="entry name" value="SET domain"/>
    <property type="match status" value="1"/>
</dbReference>
<keyword evidence="5" id="KW-0808">Transferase</keyword>
<evidence type="ECO:0000256" key="6">
    <source>
        <dbReference type="ARBA" id="ARBA00022691"/>
    </source>
</evidence>